<reference evidence="1" key="1">
    <citation type="journal article" date="2021" name="Nat. Commun.">
        <title>Genetic determinants of endophytism in the Arabidopsis root mycobiome.</title>
        <authorList>
            <person name="Mesny F."/>
            <person name="Miyauchi S."/>
            <person name="Thiergart T."/>
            <person name="Pickel B."/>
            <person name="Atanasova L."/>
            <person name="Karlsson M."/>
            <person name="Huettel B."/>
            <person name="Barry K.W."/>
            <person name="Haridas S."/>
            <person name="Chen C."/>
            <person name="Bauer D."/>
            <person name="Andreopoulos W."/>
            <person name="Pangilinan J."/>
            <person name="LaButti K."/>
            <person name="Riley R."/>
            <person name="Lipzen A."/>
            <person name="Clum A."/>
            <person name="Drula E."/>
            <person name="Henrissat B."/>
            <person name="Kohler A."/>
            <person name="Grigoriev I.V."/>
            <person name="Martin F.M."/>
            <person name="Hacquard S."/>
        </authorList>
    </citation>
    <scope>NUCLEOTIDE SEQUENCE</scope>
    <source>
        <strain evidence="1">MPI-CAGE-AT-0021</strain>
    </source>
</reference>
<organism evidence="1 2">
    <name type="scientific">Dactylonectria estremocensis</name>
    <dbReference type="NCBI Taxonomy" id="1079267"/>
    <lineage>
        <taxon>Eukaryota</taxon>
        <taxon>Fungi</taxon>
        <taxon>Dikarya</taxon>
        <taxon>Ascomycota</taxon>
        <taxon>Pezizomycotina</taxon>
        <taxon>Sordariomycetes</taxon>
        <taxon>Hypocreomycetidae</taxon>
        <taxon>Hypocreales</taxon>
        <taxon>Nectriaceae</taxon>
        <taxon>Dactylonectria</taxon>
    </lineage>
</organism>
<evidence type="ECO:0000313" key="2">
    <source>
        <dbReference type="Proteomes" id="UP000717696"/>
    </source>
</evidence>
<protein>
    <submittedName>
        <fullName evidence="1">Uncharacterized protein</fullName>
    </submittedName>
</protein>
<evidence type="ECO:0000313" key="1">
    <source>
        <dbReference type="EMBL" id="KAH7150274.1"/>
    </source>
</evidence>
<accession>A0A9P9J524</accession>
<sequence length="172" mass="19236">MADGMTLLLGPVAFSQLENESTEPIHRESIMAKAIGKARDYNKDATGTIKLMDSRLPPIEAMQPQMRNCYGPDKFYNMFARVWSSNSLQRLSMLTSKGANNRGGFDISLSDHMGQSRSPYCGDSLEHSTTTVEFRDAQMSFDILFIRNWAESLAAIFELTTAPRVSVNRRGT</sequence>
<keyword evidence="2" id="KW-1185">Reference proteome</keyword>
<comment type="caution">
    <text evidence="1">The sequence shown here is derived from an EMBL/GenBank/DDBJ whole genome shotgun (WGS) entry which is preliminary data.</text>
</comment>
<proteinExistence type="predicted"/>
<gene>
    <name evidence="1" type="ORF">B0J13DRAFT_620592</name>
</gene>
<dbReference type="EMBL" id="JAGMUU010000006">
    <property type="protein sequence ID" value="KAH7150274.1"/>
    <property type="molecule type" value="Genomic_DNA"/>
</dbReference>
<dbReference type="AlphaFoldDB" id="A0A9P9J524"/>
<dbReference type="OrthoDB" id="412402at2759"/>
<dbReference type="Proteomes" id="UP000717696">
    <property type="component" value="Unassembled WGS sequence"/>
</dbReference>
<name>A0A9P9J524_9HYPO</name>